<reference evidence="1 2" key="1">
    <citation type="submission" date="2024-09" db="EMBL/GenBank/DDBJ databases">
        <authorList>
            <person name="Sun Q."/>
            <person name="Mori K."/>
        </authorList>
    </citation>
    <scope>NUCLEOTIDE SEQUENCE [LARGE SCALE GENOMIC DNA]</scope>
    <source>
        <strain evidence="1 2">TISTR 2452</strain>
    </source>
</reference>
<evidence type="ECO:0000313" key="2">
    <source>
        <dbReference type="Proteomes" id="UP001589747"/>
    </source>
</evidence>
<proteinExistence type="predicted"/>
<gene>
    <name evidence="1" type="ORF">ACFFSY_09735</name>
</gene>
<dbReference type="RefSeq" id="WP_377493244.1">
    <property type="nucleotide sequence ID" value="NZ_JBHMDO010000017.1"/>
</dbReference>
<evidence type="ECO:0000313" key="1">
    <source>
        <dbReference type="EMBL" id="MFB9326192.1"/>
    </source>
</evidence>
<accession>A0ABV5KLS8</accession>
<name>A0ABV5KLS8_9BACL</name>
<sequence>MANPFVNKKKVRGWKRRIREVDMWKNNYLHLDIEELNRTQRKYLKIWLDPWNRLVKRTPPVWFSRIILQALLDVYNAWYKKLKATGEPFYLKIWLYSPNFVHSQVVCAVGDALNYYDDTFDKGTVRKEFPTKFSNLPNIESLEWELCLDSITYWDSELKENIAEGYETISSYNNIVQRSYASGQMKLSYGNDTYYKIKVGDVWLGSLNATK</sequence>
<keyword evidence="2" id="KW-1185">Reference proteome</keyword>
<dbReference type="Proteomes" id="UP001589747">
    <property type="component" value="Unassembled WGS sequence"/>
</dbReference>
<dbReference type="EMBL" id="JBHMDO010000017">
    <property type="protein sequence ID" value="MFB9326192.1"/>
    <property type="molecule type" value="Genomic_DNA"/>
</dbReference>
<protein>
    <submittedName>
        <fullName evidence="1">Uncharacterized protein</fullName>
    </submittedName>
</protein>
<comment type="caution">
    <text evidence="1">The sequence shown here is derived from an EMBL/GenBank/DDBJ whole genome shotgun (WGS) entry which is preliminary data.</text>
</comment>
<organism evidence="1 2">
    <name type="scientific">Paenibacillus aurantiacus</name>
    <dbReference type="NCBI Taxonomy" id="1936118"/>
    <lineage>
        <taxon>Bacteria</taxon>
        <taxon>Bacillati</taxon>
        <taxon>Bacillota</taxon>
        <taxon>Bacilli</taxon>
        <taxon>Bacillales</taxon>
        <taxon>Paenibacillaceae</taxon>
        <taxon>Paenibacillus</taxon>
    </lineage>
</organism>